<evidence type="ECO:0000256" key="5">
    <source>
        <dbReference type="ARBA" id="ARBA00022692"/>
    </source>
</evidence>
<evidence type="ECO:0000256" key="4">
    <source>
        <dbReference type="ARBA" id="ARBA00022547"/>
    </source>
</evidence>
<keyword evidence="6" id="KW-0375">Hydrogen ion transport</keyword>
<dbReference type="Proteomes" id="UP000237947">
    <property type="component" value="Chromosome"/>
</dbReference>
<evidence type="ECO:0000256" key="12">
    <source>
        <dbReference type="ARBA" id="ARBA00032887"/>
    </source>
</evidence>
<protein>
    <recommendedName>
        <fullName evidence="11">ATP synthase F(0) sector subunit c</fullName>
    </recommendedName>
    <alternativeName>
        <fullName evidence="12">F-type ATPase subunit c</fullName>
    </alternativeName>
</protein>
<reference evidence="16" key="1">
    <citation type="submission" date="2018-02" db="EMBL/GenBank/DDBJ databases">
        <authorList>
            <person name="Holder M.E."/>
            <person name="Ajami N.J."/>
            <person name="Petrosino J.F."/>
        </authorList>
    </citation>
    <scope>NUCLEOTIDE SEQUENCE [LARGE SCALE GENOMIC DNA]</scope>
    <source>
        <strain evidence="16">CCUG 47711</strain>
    </source>
</reference>
<keyword evidence="8" id="KW-0406">Ion transport</keyword>
<evidence type="ECO:0000256" key="8">
    <source>
        <dbReference type="ARBA" id="ARBA00023065"/>
    </source>
</evidence>
<sequence>MSLSILTPAIAQAITAKQAFDTIARQPEKASDVRTMLILALAFMEALTIYGLLISFMLIGNIS</sequence>
<accession>A0A2S0KQ38</accession>
<evidence type="ECO:0000313" key="16">
    <source>
        <dbReference type="Proteomes" id="UP000237947"/>
    </source>
</evidence>
<gene>
    <name evidence="15" type="ORF">C5Q98_04275</name>
</gene>
<dbReference type="Gene3D" id="1.20.20.10">
    <property type="entry name" value="F1F0 ATP synthase subunit C"/>
    <property type="match status" value="1"/>
</dbReference>
<dbReference type="InterPro" id="IPR020537">
    <property type="entry name" value="ATP_synth_F0_csu_DDCD_BS"/>
</dbReference>
<dbReference type="Pfam" id="PF00137">
    <property type="entry name" value="ATP-synt_C"/>
    <property type="match status" value="1"/>
</dbReference>
<evidence type="ECO:0000256" key="6">
    <source>
        <dbReference type="ARBA" id="ARBA00022781"/>
    </source>
</evidence>
<keyword evidence="16" id="KW-1185">Reference proteome</keyword>
<dbReference type="KEGG" id="fsa:C5Q98_04275"/>
<keyword evidence="5 13" id="KW-0812">Transmembrane</keyword>
<comment type="similarity">
    <text evidence="2">Belongs to the ATPase C chain family.</text>
</comment>
<evidence type="ECO:0000256" key="10">
    <source>
        <dbReference type="ARBA" id="ARBA00023136"/>
    </source>
</evidence>
<dbReference type="InterPro" id="IPR035921">
    <property type="entry name" value="F/V-ATP_Csub_sf"/>
</dbReference>
<dbReference type="SUPFAM" id="SSF81333">
    <property type="entry name" value="F1F0 ATP synthase subunit C"/>
    <property type="match status" value="1"/>
</dbReference>
<dbReference type="InterPro" id="IPR038662">
    <property type="entry name" value="ATP_synth_F0_csu_sf"/>
</dbReference>
<organism evidence="15 16">
    <name type="scientific">Fastidiosipila sanguinis</name>
    <dbReference type="NCBI Taxonomy" id="236753"/>
    <lineage>
        <taxon>Bacteria</taxon>
        <taxon>Bacillati</taxon>
        <taxon>Bacillota</taxon>
        <taxon>Clostridia</taxon>
        <taxon>Eubacteriales</taxon>
        <taxon>Oscillospiraceae</taxon>
        <taxon>Fastidiosipila</taxon>
    </lineage>
</organism>
<evidence type="ECO:0000256" key="1">
    <source>
        <dbReference type="ARBA" id="ARBA00004141"/>
    </source>
</evidence>
<dbReference type="OrthoDB" id="9810379at2"/>
<dbReference type="GO" id="GO:0015078">
    <property type="term" value="F:proton transmembrane transporter activity"/>
    <property type="evidence" value="ECO:0007669"/>
    <property type="project" value="InterPro"/>
</dbReference>
<dbReference type="PRINTS" id="PR00124">
    <property type="entry name" value="ATPASEC"/>
</dbReference>
<evidence type="ECO:0000259" key="14">
    <source>
        <dbReference type="Pfam" id="PF00137"/>
    </source>
</evidence>
<keyword evidence="10 13" id="KW-0472">Membrane</keyword>
<feature type="transmembrane region" description="Helical" evidence="13">
    <location>
        <begin position="35"/>
        <end position="59"/>
    </location>
</feature>
<dbReference type="CDD" id="cd18121">
    <property type="entry name" value="ATP-synt_Fo_c"/>
    <property type="match status" value="1"/>
</dbReference>
<evidence type="ECO:0000256" key="9">
    <source>
        <dbReference type="ARBA" id="ARBA00023121"/>
    </source>
</evidence>
<dbReference type="InterPro" id="IPR002379">
    <property type="entry name" value="ATPase_proteolipid_c-like_dom"/>
</dbReference>
<keyword evidence="3" id="KW-0813">Transport</keyword>
<keyword evidence="7 13" id="KW-1133">Transmembrane helix</keyword>
<keyword evidence="9" id="KW-0446">Lipid-binding</keyword>
<dbReference type="GO" id="GO:0008289">
    <property type="term" value="F:lipid binding"/>
    <property type="evidence" value="ECO:0007669"/>
    <property type="project" value="UniProtKB-KW"/>
</dbReference>
<dbReference type="InterPro" id="IPR000454">
    <property type="entry name" value="ATP_synth_F0_csu"/>
</dbReference>
<name>A0A2S0KQ38_9FIRM</name>
<feature type="domain" description="V-ATPase proteolipid subunit C-like" evidence="14">
    <location>
        <begin position="2"/>
        <end position="58"/>
    </location>
</feature>
<evidence type="ECO:0000313" key="15">
    <source>
        <dbReference type="EMBL" id="AVM43135.1"/>
    </source>
</evidence>
<dbReference type="EMBL" id="CP027226">
    <property type="protein sequence ID" value="AVM43135.1"/>
    <property type="molecule type" value="Genomic_DNA"/>
</dbReference>
<evidence type="ECO:0000256" key="7">
    <source>
        <dbReference type="ARBA" id="ARBA00022989"/>
    </source>
</evidence>
<dbReference type="GO" id="GO:0015986">
    <property type="term" value="P:proton motive force-driven ATP synthesis"/>
    <property type="evidence" value="ECO:0007669"/>
    <property type="project" value="InterPro"/>
</dbReference>
<comment type="subcellular location">
    <subcellularLocation>
        <location evidence="1">Membrane</location>
        <topology evidence="1">Multi-pass membrane protein</topology>
    </subcellularLocation>
</comment>
<proteinExistence type="inferred from homology"/>
<evidence type="ECO:0000256" key="11">
    <source>
        <dbReference type="ARBA" id="ARBA00032200"/>
    </source>
</evidence>
<dbReference type="PROSITE" id="PS00605">
    <property type="entry name" value="ATPASE_C"/>
    <property type="match status" value="1"/>
</dbReference>
<evidence type="ECO:0000256" key="3">
    <source>
        <dbReference type="ARBA" id="ARBA00022448"/>
    </source>
</evidence>
<dbReference type="GO" id="GO:0045259">
    <property type="term" value="C:proton-transporting ATP synthase complex"/>
    <property type="evidence" value="ECO:0007669"/>
    <property type="project" value="UniProtKB-KW"/>
</dbReference>
<keyword evidence="4" id="KW-0138">CF(0)</keyword>
<dbReference type="GO" id="GO:0033177">
    <property type="term" value="C:proton-transporting two-sector ATPase complex, proton-transporting domain"/>
    <property type="evidence" value="ECO:0007669"/>
    <property type="project" value="InterPro"/>
</dbReference>
<evidence type="ECO:0000256" key="2">
    <source>
        <dbReference type="ARBA" id="ARBA00006704"/>
    </source>
</evidence>
<evidence type="ECO:0000256" key="13">
    <source>
        <dbReference type="SAM" id="Phobius"/>
    </source>
</evidence>
<dbReference type="AlphaFoldDB" id="A0A2S0KQ38"/>